<organism evidence="2 3">
    <name type="scientific">Favolaschia claudopus</name>
    <dbReference type="NCBI Taxonomy" id="2862362"/>
    <lineage>
        <taxon>Eukaryota</taxon>
        <taxon>Fungi</taxon>
        <taxon>Dikarya</taxon>
        <taxon>Basidiomycota</taxon>
        <taxon>Agaricomycotina</taxon>
        <taxon>Agaricomycetes</taxon>
        <taxon>Agaricomycetidae</taxon>
        <taxon>Agaricales</taxon>
        <taxon>Marasmiineae</taxon>
        <taxon>Mycenaceae</taxon>
        <taxon>Favolaschia</taxon>
    </lineage>
</organism>
<dbReference type="EMBL" id="JAWWNJ010000019">
    <property type="protein sequence ID" value="KAK7036376.1"/>
    <property type="molecule type" value="Genomic_DNA"/>
</dbReference>
<accession>A0AAW0CC04</accession>
<dbReference type="Pfam" id="PF00646">
    <property type="entry name" value="F-box"/>
    <property type="match status" value="1"/>
</dbReference>
<protein>
    <recommendedName>
        <fullName evidence="1">F-box domain-containing protein</fullName>
    </recommendedName>
</protein>
<feature type="domain" description="F-box" evidence="1">
    <location>
        <begin position="7"/>
        <end position="43"/>
    </location>
</feature>
<gene>
    <name evidence="2" type="ORF">R3P38DRAFT_2911524</name>
</gene>
<evidence type="ECO:0000313" key="2">
    <source>
        <dbReference type="EMBL" id="KAK7036376.1"/>
    </source>
</evidence>
<dbReference type="InterPro" id="IPR001810">
    <property type="entry name" value="F-box_dom"/>
</dbReference>
<evidence type="ECO:0000259" key="1">
    <source>
        <dbReference type="Pfam" id="PF00646"/>
    </source>
</evidence>
<dbReference type="InterPro" id="IPR036047">
    <property type="entry name" value="F-box-like_dom_sf"/>
</dbReference>
<dbReference type="AlphaFoldDB" id="A0AAW0CC04"/>
<proteinExistence type="predicted"/>
<dbReference type="SUPFAM" id="SSF52047">
    <property type="entry name" value="RNI-like"/>
    <property type="match status" value="1"/>
</dbReference>
<dbReference type="CDD" id="cd09917">
    <property type="entry name" value="F-box_SF"/>
    <property type="match status" value="1"/>
</dbReference>
<evidence type="ECO:0000313" key="3">
    <source>
        <dbReference type="Proteomes" id="UP001362999"/>
    </source>
</evidence>
<dbReference type="InterPro" id="IPR032675">
    <property type="entry name" value="LRR_dom_sf"/>
</dbReference>
<reference evidence="2 3" key="1">
    <citation type="journal article" date="2024" name="J Genomics">
        <title>Draft genome sequencing and assembly of Favolaschia claudopus CIRM-BRFM 2984 isolated from oak limbs.</title>
        <authorList>
            <person name="Navarro D."/>
            <person name="Drula E."/>
            <person name="Chaduli D."/>
            <person name="Cazenave R."/>
            <person name="Ahrendt S."/>
            <person name="Wang J."/>
            <person name="Lipzen A."/>
            <person name="Daum C."/>
            <person name="Barry K."/>
            <person name="Grigoriev I.V."/>
            <person name="Favel A."/>
            <person name="Rosso M.N."/>
            <person name="Martin F."/>
        </authorList>
    </citation>
    <scope>NUCLEOTIDE SEQUENCE [LARGE SCALE GENOMIC DNA]</scope>
    <source>
        <strain evidence="2 3">CIRM-BRFM 2984</strain>
    </source>
</reference>
<sequence length="489" mass="56729">MGFPDQVPDELWLEILQLVPRKSLQNIALTHRTLRRISRGFLFDSLVFAPFSLGHWPDKSNTRWDYDYSPKCLSDRAYERELERLEFWSSPGIAPFVRSCKAIPIETKMLTGDRSPTALVEFFFNKLPCFTSLQHLDVYGVHFTQIGLQNLCHLPALRHLELTVCHVADSVDLEAYQSRLETVDCFTLRHLRPTDALPPWINLLHPERLVEMHLTFCPAYIAHIAHSFPRFPAVKRFSILLPPDEATSGPRQTSNIYPLLPNFPNIEKLEVYCFWLAQAYSSVDDVPDAFPLLTEYHGPAEMLPVIISRPNLQRLWITSYLEPSILQNLQDMPTHNVVSLAIQFLPIEFSALPLIFRTFPAVVEVNFVIIYRQFARIRSGKSAPFVKSLGELPSLPSTLKHMSIRWMHVYGEPNEDDEPILDSDKPELFVKLSTLVNRSPGIESMWIESDGFLYRWRRLKNGEVEEVTMDRDDEEVDLHQDWKIFWDER</sequence>
<name>A0AAW0CC04_9AGAR</name>
<keyword evidence="3" id="KW-1185">Reference proteome</keyword>
<dbReference type="Gene3D" id="3.80.10.10">
    <property type="entry name" value="Ribonuclease Inhibitor"/>
    <property type="match status" value="1"/>
</dbReference>
<comment type="caution">
    <text evidence="2">The sequence shown here is derived from an EMBL/GenBank/DDBJ whole genome shotgun (WGS) entry which is preliminary data.</text>
</comment>
<dbReference type="SUPFAM" id="SSF81383">
    <property type="entry name" value="F-box domain"/>
    <property type="match status" value="1"/>
</dbReference>
<dbReference type="Proteomes" id="UP001362999">
    <property type="component" value="Unassembled WGS sequence"/>
</dbReference>